<dbReference type="Proteomes" id="UP001239213">
    <property type="component" value="Unassembled WGS sequence"/>
</dbReference>
<sequence length="140" mass="15918">YHVVHHRHPHCSRQRRSRSILRRRHITCAKLCSMHIGTISRDGCRMHGNWRHSIWPQPREWRCSVQLHHVITATMFPPADTTRPVTSLAVTAITSTSSTRALAVATAALCKGCPPDDKSIKRREQPRYLGNERGNRLGSA</sequence>
<evidence type="ECO:0000313" key="3">
    <source>
        <dbReference type="Proteomes" id="UP001239213"/>
    </source>
</evidence>
<comment type="caution">
    <text evidence="2">The sequence shown here is derived from an EMBL/GenBank/DDBJ whole genome shotgun (WGS) entry which is preliminary data.</text>
</comment>
<evidence type="ECO:0000256" key="1">
    <source>
        <dbReference type="SAM" id="MobiDB-lite"/>
    </source>
</evidence>
<proteinExistence type="predicted"/>
<reference evidence="2" key="1">
    <citation type="submission" date="2016-11" db="EMBL/GenBank/DDBJ databases">
        <title>The genome sequence of Colletotrichum cuscutae.</title>
        <authorList>
            <person name="Baroncelli R."/>
        </authorList>
    </citation>
    <scope>NUCLEOTIDE SEQUENCE</scope>
    <source>
        <strain evidence="2">IMI 304802</strain>
    </source>
</reference>
<name>A0AAI9TVB5_9PEZI</name>
<dbReference type="AlphaFoldDB" id="A0AAI9TVB5"/>
<feature type="region of interest" description="Disordered" evidence="1">
    <location>
        <begin position="115"/>
        <end position="140"/>
    </location>
</feature>
<evidence type="ECO:0000313" key="2">
    <source>
        <dbReference type="EMBL" id="KAK1446481.1"/>
    </source>
</evidence>
<feature type="non-terminal residue" evidence="2">
    <location>
        <position position="1"/>
    </location>
</feature>
<organism evidence="2 3">
    <name type="scientific">Colletotrichum cuscutae</name>
    <dbReference type="NCBI Taxonomy" id="1209917"/>
    <lineage>
        <taxon>Eukaryota</taxon>
        <taxon>Fungi</taxon>
        <taxon>Dikarya</taxon>
        <taxon>Ascomycota</taxon>
        <taxon>Pezizomycotina</taxon>
        <taxon>Sordariomycetes</taxon>
        <taxon>Hypocreomycetidae</taxon>
        <taxon>Glomerellales</taxon>
        <taxon>Glomerellaceae</taxon>
        <taxon>Colletotrichum</taxon>
        <taxon>Colletotrichum acutatum species complex</taxon>
    </lineage>
</organism>
<protein>
    <submittedName>
        <fullName evidence="2">Uncharacterized protein</fullName>
    </submittedName>
</protein>
<dbReference type="EMBL" id="MPDP01000320">
    <property type="protein sequence ID" value="KAK1446481.1"/>
    <property type="molecule type" value="Genomic_DNA"/>
</dbReference>
<keyword evidence="3" id="KW-1185">Reference proteome</keyword>
<accession>A0AAI9TVB5</accession>
<gene>
    <name evidence="2" type="ORF">CCUS01_12446</name>
</gene>
<feature type="compositionally biased region" description="Basic and acidic residues" evidence="1">
    <location>
        <begin position="115"/>
        <end position="126"/>
    </location>
</feature>